<proteinExistence type="predicted"/>
<dbReference type="STRING" id="1122192.SAMN02745673_01461"/>
<dbReference type="AlphaFoldDB" id="A0A1T4NIA0"/>
<evidence type="ECO:0000313" key="2">
    <source>
        <dbReference type="Proteomes" id="UP000190637"/>
    </source>
</evidence>
<reference evidence="1 2" key="1">
    <citation type="submission" date="2017-02" db="EMBL/GenBank/DDBJ databases">
        <authorList>
            <person name="Peterson S.W."/>
        </authorList>
    </citation>
    <scope>NUCLEOTIDE SEQUENCE [LARGE SCALE GENOMIC DNA]</scope>
    <source>
        <strain evidence="1 2">DSM 45154</strain>
    </source>
</reference>
<dbReference type="Proteomes" id="UP000190637">
    <property type="component" value="Unassembled WGS sequence"/>
</dbReference>
<protein>
    <submittedName>
        <fullName evidence="1">Uncharacterized protein</fullName>
    </submittedName>
</protein>
<keyword evidence="2" id="KW-1185">Reference proteome</keyword>
<sequence length="79" mass="8797">MSGATKPDESCAVPDEHYAAFCRVSEAARRLGLGLRRDADPFGWTYTLTWPTGHTEDYPYLGLVQDRLRSLQPAVGEEP</sequence>
<dbReference type="EMBL" id="FUWS01000003">
    <property type="protein sequence ID" value="SJZ78944.1"/>
    <property type="molecule type" value="Genomic_DNA"/>
</dbReference>
<name>A0A1T4NIA0_9ACTN</name>
<evidence type="ECO:0000313" key="1">
    <source>
        <dbReference type="EMBL" id="SJZ78944.1"/>
    </source>
</evidence>
<organism evidence="1 2">
    <name type="scientific">Marinactinospora thermotolerans DSM 45154</name>
    <dbReference type="NCBI Taxonomy" id="1122192"/>
    <lineage>
        <taxon>Bacteria</taxon>
        <taxon>Bacillati</taxon>
        <taxon>Actinomycetota</taxon>
        <taxon>Actinomycetes</taxon>
        <taxon>Streptosporangiales</taxon>
        <taxon>Nocardiopsidaceae</taxon>
        <taxon>Marinactinospora</taxon>
    </lineage>
</organism>
<accession>A0A1T4NIA0</accession>
<dbReference type="RefSeq" id="WP_078760840.1">
    <property type="nucleotide sequence ID" value="NZ_FUWS01000003.1"/>
</dbReference>
<gene>
    <name evidence="1" type="ORF">SAMN02745673_01461</name>
</gene>